<comment type="caution">
    <text evidence="1">The sequence shown here is derived from an EMBL/GenBank/DDBJ whole genome shotgun (WGS) entry which is preliminary data.</text>
</comment>
<protein>
    <submittedName>
        <fullName evidence="1">Uncharacterized protein</fullName>
    </submittedName>
</protein>
<dbReference type="RefSeq" id="WP_147060859.1">
    <property type="nucleotide sequence ID" value="NZ_BJYL01000071.1"/>
</dbReference>
<dbReference type="AlphaFoldDB" id="A0A511ZCS3"/>
<evidence type="ECO:0000313" key="2">
    <source>
        <dbReference type="Proteomes" id="UP000321901"/>
    </source>
</evidence>
<dbReference type="OrthoDB" id="2893237at2"/>
<name>A0A511ZCS3_9BACL</name>
<organism evidence="1 2">
    <name type="scientific">Sporosarcina luteola</name>
    <dbReference type="NCBI Taxonomy" id="582850"/>
    <lineage>
        <taxon>Bacteria</taxon>
        <taxon>Bacillati</taxon>
        <taxon>Bacillota</taxon>
        <taxon>Bacilli</taxon>
        <taxon>Bacillales</taxon>
        <taxon>Caryophanaceae</taxon>
        <taxon>Sporosarcina</taxon>
    </lineage>
</organism>
<gene>
    <name evidence="1" type="ORF">SLU01_35620</name>
</gene>
<keyword evidence="2" id="KW-1185">Reference proteome</keyword>
<reference evidence="1 2" key="1">
    <citation type="submission" date="2019-07" db="EMBL/GenBank/DDBJ databases">
        <title>Whole genome shotgun sequence of Sporosarcina luteola NBRC 105378.</title>
        <authorList>
            <person name="Hosoyama A."/>
            <person name="Uohara A."/>
            <person name="Ohji S."/>
            <person name="Ichikawa N."/>
        </authorList>
    </citation>
    <scope>NUCLEOTIDE SEQUENCE [LARGE SCALE GENOMIC DNA]</scope>
    <source>
        <strain evidence="1 2">NBRC 105378</strain>
    </source>
</reference>
<evidence type="ECO:0000313" key="1">
    <source>
        <dbReference type="EMBL" id="GEN85250.1"/>
    </source>
</evidence>
<dbReference type="Proteomes" id="UP000321901">
    <property type="component" value="Unassembled WGS sequence"/>
</dbReference>
<proteinExistence type="predicted"/>
<dbReference type="EMBL" id="BJYL01000071">
    <property type="protein sequence ID" value="GEN85250.1"/>
    <property type="molecule type" value="Genomic_DNA"/>
</dbReference>
<accession>A0A511ZCS3</accession>
<sequence>MLSVAGGINKGIKFEEFLLQNVNQSVQLELLEDFQPVPLEAADIESTAAHFDRFYIATYNIGEDHQISEIRLWMPNPADNRAYLISELTPYIGQKPSHIFEIGDDLKSILTQTIAAEGVLDASAFGIVLGDVEEQES</sequence>